<evidence type="ECO:0000313" key="2">
    <source>
        <dbReference type="Proteomes" id="UP000046392"/>
    </source>
</evidence>
<keyword evidence="2" id="KW-1185">Reference proteome</keyword>
<feature type="compositionally biased region" description="Low complexity" evidence="1">
    <location>
        <begin position="117"/>
        <end position="132"/>
    </location>
</feature>
<protein>
    <submittedName>
        <fullName evidence="3">Uncharacterized protein</fullName>
    </submittedName>
</protein>
<dbReference type="Proteomes" id="UP000046392">
    <property type="component" value="Unplaced"/>
</dbReference>
<reference evidence="3" key="1">
    <citation type="submission" date="2017-02" db="UniProtKB">
        <authorList>
            <consortium name="WormBaseParasite"/>
        </authorList>
    </citation>
    <scope>IDENTIFICATION</scope>
</reference>
<feature type="compositionally biased region" description="Polar residues" evidence="1">
    <location>
        <begin position="34"/>
        <end position="56"/>
    </location>
</feature>
<sequence length="360" mass="40958">MPDNKQDNEFAVSLVSFQCKPTDQPNAKKVEKSPVQSRSRSRTQTLKYSSSNNLNNIAAPKETRERSLSSKRNQKRTTVAFGLTTNYADTVLGKLEEKLGDNLDKKSPLTSQNSYQNRRMSTSSSGNNSSNRHCMTDRQDESTIASEIKRNSHRITRLESLLANIEKKSMQKMESIDGKLDSILNNIPSLQNDIDNNINQKENVLSDEKLKEIIVQKLENDVEFKKWLKKEFAKSNNEENKGSSVVDSKIITTSKVTSFKDNFPSPGRNIPLSINSKNYLARQFGKENIEFTAQQSFVQSLISMDLKEPGSPVVFETNYTKVKKNIQTPKSRYVSEDLLNSPIDQSIIYEETVNRQRNKK</sequence>
<dbReference type="WBParaSite" id="SPAL_0000167000.1">
    <property type="protein sequence ID" value="SPAL_0000167000.1"/>
    <property type="gene ID" value="SPAL_0000167000"/>
</dbReference>
<evidence type="ECO:0000313" key="3">
    <source>
        <dbReference type="WBParaSite" id="SPAL_0000167000.1"/>
    </source>
</evidence>
<dbReference type="AlphaFoldDB" id="A0A0N5B6I1"/>
<evidence type="ECO:0000256" key="1">
    <source>
        <dbReference type="SAM" id="MobiDB-lite"/>
    </source>
</evidence>
<feature type="region of interest" description="Disordered" evidence="1">
    <location>
        <begin position="21"/>
        <end position="74"/>
    </location>
</feature>
<proteinExistence type="predicted"/>
<name>A0A0N5B6I1_STREA</name>
<feature type="region of interest" description="Disordered" evidence="1">
    <location>
        <begin position="101"/>
        <end position="144"/>
    </location>
</feature>
<accession>A0A0N5B6I1</accession>
<organism evidence="2 3">
    <name type="scientific">Strongyloides papillosus</name>
    <name type="common">Intestinal threadworm</name>
    <dbReference type="NCBI Taxonomy" id="174720"/>
    <lineage>
        <taxon>Eukaryota</taxon>
        <taxon>Metazoa</taxon>
        <taxon>Ecdysozoa</taxon>
        <taxon>Nematoda</taxon>
        <taxon>Chromadorea</taxon>
        <taxon>Rhabditida</taxon>
        <taxon>Tylenchina</taxon>
        <taxon>Panagrolaimomorpha</taxon>
        <taxon>Strongyloidoidea</taxon>
        <taxon>Strongyloididae</taxon>
        <taxon>Strongyloides</taxon>
    </lineage>
</organism>